<keyword evidence="1" id="KW-0812">Transmembrane</keyword>
<geneLocation type="plasmid" evidence="2 3">
    <name>pOSC7112.03</name>
</geneLocation>
<accession>K9VUK2</accession>
<dbReference type="Gene3D" id="3.40.50.1460">
    <property type="match status" value="1"/>
</dbReference>
<keyword evidence="2" id="KW-0614">Plasmid</keyword>
<evidence type="ECO:0000313" key="3">
    <source>
        <dbReference type="Proteomes" id="UP000010478"/>
    </source>
</evidence>
<name>K9VUK2_9CYAN</name>
<feature type="transmembrane region" description="Helical" evidence="1">
    <location>
        <begin position="43"/>
        <end position="63"/>
    </location>
</feature>
<dbReference type="AlphaFoldDB" id="K9VUK2"/>
<evidence type="ECO:0000256" key="1">
    <source>
        <dbReference type="SAM" id="Phobius"/>
    </source>
</evidence>
<organism evidence="2 3">
    <name type="scientific">Phormidium nigroviride PCC 7112</name>
    <dbReference type="NCBI Taxonomy" id="179408"/>
    <lineage>
        <taxon>Bacteria</taxon>
        <taxon>Bacillati</taxon>
        <taxon>Cyanobacteriota</taxon>
        <taxon>Cyanophyceae</taxon>
        <taxon>Oscillatoriophycideae</taxon>
        <taxon>Oscillatoriales</taxon>
        <taxon>Oscillatoriaceae</taxon>
        <taxon>Phormidium</taxon>
    </lineage>
</organism>
<dbReference type="OrthoDB" id="8447555at2"/>
<gene>
    <name evidence="2" type="ORF">Osc7112_6793</name>
</gene>
<keyword evidence="1" id="KW-1133">Transmembrane helix</keyword>
<protein>
    <submittedName>
        <fullName evidence="2">Uncharacterized protein</fullName>
    </submittedName>
</protein>
<keyword evidence="1" id="KW-0472">Membrane</keyword>
<reference evidence="2 3" key="1">
    <citation type="submission" date="2012-05" db="EMBL/GenBank/DDBJ databases">
        <title>Finished plasmid 3 of genome of Oscillatoria sp. PCC 7112.</title>
        <authorList>
            <consortium name="US DOE Joint Genome Institute"/>
            <person name="Gugger M."/>
            <person name="Coursin T."/>
            <person name="Rippka R."/>
            <person name="Tandeau De Marsac N."/>
            <person name="Huntemann M."/>
            <person name="Wei C.-L."/>
            <person name="Han J."/>
            <person name="Detter J.C."/>
            <person name="Han C."/>
            <person name="Tapia R."/>
            <person name="Davenport K."/>
            <person name="Daligault H."/>
            <person name="Erkkila T."/>
            <person name="Gu W."/>
            <person name="Munk A.C.C."/>
            <person name="Teshima H."/>
            <person name="Xu Y."/>
            <person name="Chain P."/>
            <person name="Chen A."/>
            <person name="Krypides N."/>
            <person name="Mavromatis K."/>
            <person name="Markowitz V."/>
            <person name="Szeto E."/>
            <person name="Ivanova N."/>
            <person name="Mikhailova N."/>
            <person name="Ovchinnikova G."/>
            <person name="Pagani I."/>
            <person name="Pati A."/>
            <person name="Goodwin L."/>
            <person name="Peters L."/>
            <person name="Pitluck S."/>
            <person name="Woyke T."/>
            <person name="Kerfeld C."/>
        </authorList>
    </citation>
    <scope>NUCLEOTIDE SEQUENCE [LARGE SCALE GENOMIC DNA]</scope>
    <source>
        <strain evidence="2 3">PCC 7112</strain>
        <plasmid evidence="2 3">pOSC7112.03</plasmid>
    </source>
</reference>
<sequence length="65" mass="7291">MADQPDQTSNIYALLIGIDGYRPNQLYKDLKGAVRDINLVADYLIFGSTVANTSLILYTFYCLKV</sequence>
<dbReference type="EMBL" id="CP003617">
    <property type="protein sequence ID" value="AFZ10880.1"/>
    <property type="molecule type" value="Genomic_DNA"/>
</dbReference>
<keyword evidence="3" id="KW-1185">Reference proteome</keyword>
<dbReference type="HOGENOM" id="CLU_2845593_0_0_3"/>
<dbReference type="KEGG" id="oni:Osc7112_6793"/>
<proteinExistence type="predicted"/>
<evidence type="ECO:0000313" key="2">
    <source>
        <dbReference type="EMBL" id="AFZ10880.1"/>
    </source>
</evidence>
<dbReference type="Proteomes" id="UP000010478">
    <property type="component" value="Plasmid pOSC7112.03"/>
</dbReference>